<evidence type="ECO:0000256" key="4">
    <source>
        <dbReference type="ARBA" id="ARBA00023274"/>
    </source>
</evidence>
<dbReference type="InterPro" id="IPR016082">
    <property type="entry name" value="Ribosomal_uL30_ferredoxin-like"/>
</dbReference>
<dbReference type="GO" id="GO:0006412">
    <property type="term" value="P:translation"/>
    <property type="evidence" value="ECO:0007669"/>
    <property type="project" value="UniProtKB-UniRule"/>
</dbReference>
<sequence length="111" mass="12116">MALQITQRRSTNGAQANQIRTLHSLGLKRIRQTVVVPDRPEIRGMAHKVTHLITVEEVSDDLLPNGGKSKYRDRGQGPITSQKVTLSDADAVDPDGTVDEDALADSADEEE</sequence>
<feature type="compositionally biased region" description="Acidic residues" evidence="6">
    <location>
        <begin position="90"/>
        <end position="111"/>
    </location>
</feature>
<dbReference type="OrthoDB" id="9812790at2"/>
<comment type="subunit">
    <text evidence="2 5">Part of the 50S ribosomal subunit.</text>
</comment>
<evidence type="ECO:0000256" key="1">
    <source>
        <dbReference type="ARBA" id="ARBA00007594"/>
    </source>
</evidence>
<dbReference type="PANTHER" id="PTHR15892:SF2">
    <property type="entry name" value="LARGE RIBOSOMAL SUBUNIT PROTEIN UL30M"/>
    <property type="match status" value="1"/>
</dbReference>
<evidence type="ECO:0000259" key="7">
    <source>
        <dbReference type="Pfam" id="PF00327"/>
    </source>
</evidence>
<dbReference type="CDD" id="cd01658">
    <property type="entry name" value="Ribosomal_L30"/>
    <property type="match status" value="1"/>
</dbReference>
<protein>
    <recommendedName>
        <fullName evidence="5">Large ribosomal subunit protein uL30</fullName>
    </recommendedName>
</protein>
<dbReference type="NCBIfam" id="TIGR01308">
    <property type="entry name" value="rpmD_bact"/>
    <property type="match status" value="1"/>
</dbReference>
<dbReference type="RefSeq" id="WP_114593366.1">
    <property type="nucleotide sequence ID" value="NZ_CAXIBR010000021.1"/>
</dbReference>
<organism evidence="8 9">
    <name type="scientific">Euzebya pacifica</name>
    <dbReference type="NCBI Taxonomy" id="1608957"/>
    <lineage>
        <taxon>Bacteria</taxon>
        <taxon>Bacillati</taxon>
        <taxon>Actinomycetota</taxon>
        <taxon>Nitriliruptoria</taxon>
        <taxon>Euzebyales</taxon>
    </lineage>
</organism>
<dbReference type="GO" id="GO:0022625">
    <property type="term" value="C:cytosolic large ribosomal subunit"/>
    <property type="evidence" value="ECO:0007669"/>
    <property type="project" value="TreeGrafter"/>
</dbReference>
<reference evidence="8 9" key="1">
    <citation type="submission" date="2018-09" db="EMBL/GenBank/DDBJ databases">
        <title>Complete genome sequence of Euzebya sp. DY32-46 isolated from seawater of Pacific Ocean.</title>
        <authorList>
            <person name="Xu L."/>
            <person name="Wu Y.-H."/>
            <person name="Xu X.-W."/>
        </authorList>
    </citation>
    <scope>NUCLEOTIDE SEQUENCE [LARGE SCALE GENOMIC DNA]</scope>
    <source>
        <strain evidence="8 9">DY32-46</strain>
    </source>
</reference>
<gene>
    <name evidence="5" type="primary">rpmD</name>
    <name evidence="8" type="ORF">DVS28_a4468</name>
</gene>
<dbReference type="SUPFAM" id="SSF55129">
    <property type="entry name" value="Ribosomal protein L30p/L7e"/>
    <property type="match status" value="1"/>
</dbReference>
<dbReference type="KEGG" id="euz:DVS28_a4468"/>
<keyword evidence="9" id="KW-1185">Reference proteome</keyword>
<accession>A0A346Y3T6</accession>
<comment type="similarity">
    <text evidence="1 5">Belongs to the universal ribosomal protein uL30 family.</text>
</comment>
<feature type="domain" description="Large ribosomal subunit protein uL30-like ferredoxin-like fold" evidence="7">
    <location>
        <begin position="3"/>
        <end position="53"/>
    </location>
</feature>
<dbReference type="EMBL" id="CP031165">
    <property type="protein sequence ID" value="AXV09133.1"/>
    <property type="molecule type" value="Genomic_DNA"/>
</dbReference>
<dbReference type="InterPro" id="IPR036919">
    <property type="entry name" value="Ribo_uL30_ferredoxin-like_sf"/>
</dbReference>
<keyword evidence="3 5" id="KW-0689">Ribosomal protein</keyword>
<evidence type="ECO:0000256" key="3">
    <source>
        <dbReference type="ARBA" id="ARBA00022980"/>
    </source>
</evidence>
<proteinExistence type="inferred from homology"/>
<feature type="region of interest" description="Disordered" evidence="6">
    <location>
        <begin position="61"/>
        <end position="111"/>
    </location>
</feature>
<dbReference type="GO" id="GO:0003735">
    <property type="term" value="F:structural constituent of ribosome"/>
    <property type="evidence" value="ECO:0007669"/>
    <property type="project" value="InterPro"/>
</dbReference>
<evidence type="ECO:0000256" key="2">
    <source>
        <dbReference type="ARBA" id="ARBA00011838"/>
    </source>
</evidence>
<evidence type="ECO:0000256" key="5">
    <source>
        <dbReference type="HAMAP-Rule" id="MF_01371"/>
    </source>
</evidence>
<dbReference type="Gene3D" id="3.30.1390.20">
    <property type="entry name" value="Ribosomal protein L30, ferredoxin-like fold domain"/>
    <property type="match status" value="1"/>
</dbReference>
<evidence type="ECO:0000256" key="6">
    <source>
        <dbReference type="SAM" id="MobiDB-lite"/>
    </source>
</evidence>
<dbReference type="Pfam" id="PF00327">
    <property type="entry name" value="Ribosomal_L30"/>
    <property type="match status" value="1"/>
</dbReference>
<dbReference type="InterPro" id="IPR005996">
    <property type="entry name" value="Ribosomal_uL30_bac-type"/>
</dbReference>
<name>A0A346Y3T6_9ACTN</name>
<dbReference type="Proteomes" id="UP000264006">
    <property type="component" value="Chromosome"/>
</dbReference>
<dbReference type="PANTHER" id="PTHR15892">
    <property type="entry name" value="MITOCHONDRIAL RIBOSOMAL PROTEIN L30"/>
    <property type="match status" value="1"/>
</dbReference>
<dbReference type="AlphaFoldDB" id="A0A346Y3T6"/>
<evidence type="ECO:0000313" key="9">
    <source>
        <dbReference type="Proteomes" id="UP000264006"/>
    </source>
</evidence>
<keyword evidence="4 5" id="KW-0687">Ribonucleoprotein</keyword>
<dbReference type="HAMAP" id="MF_01371_B">
    <property type="entry name" value="Ribosomal_uL30_B"/>
    <property type="match status" value="1"/>
</dbReference>
<evidence type="ECO:0000313" key="8">
    <source>
        <dbReference type="EMBL" id="AXV09133.1"/>
    </source>
</evidence>